<dbReference type="EMBL" id="BOVK01000001">
    <property type="protein sequence ID" value="GIQ67226.1"/>
    <property type="molecule type" value="Genomic_DNA"/>
</dbReference>
<dbReference type="SUPFAM" id="SSF54001">
    <property type="entry name" value="Cysteine proteinases"/>
    <property type="match status" value="1"/>
</dbReference>
<name>A0A8J4H0M6_9BACL</name>
<dbReference type="Gene3D" id="3.90.70.10">
    <property type="entry name" value="Cysteine proteinases"/>
    <property type="match status" value="1"/>
</dbReference>
<dbReference type="InterPro" id="IPR026935">
    <property type="entry name" value="BtrH_N"/>
</dbReference>
<dbReference type="InterPro" id="IPR038765">
    <property type="entry name" value="Papain-like_cys_pep_sf"/>
</dbReference>
<feature type="domain" description="Butirosin biosynthesis protein H N-terminal" evidence="1">
    <location>
        <begin position="73"/>
        <end position="173"/>
    </location>
</feature>
<gene>
    <name evidence="2" type="ORF">XYCOK13_00500</name>
</gene>
<reference evidence="2" key="1">
    <citation type="submission" date="2021-04" db="EMBL/GenBank/DDBJ databases">
        <title>Draft genome sequence of Xylanibacillus composti strain K13.</title>
        <authorList>
            <person name="Uke A."/>
            <person name="Chhe C."/>
            <person name="Baramee S."/>
            <person name="Kosugi A."/>
        </authorList>
    </citation>
    <scope>NUCLEOTIDE SEQUENCE</scope>
    <source>
        <strain evidence="2">K13</strain>
    </source>
</reference>
<accession>A0A8J4H0M6</accession>
<dbReference type="Proteomes" id="UP000677918">
    <property type="component" value="Unassembled WGS sequence"/>
</dbReference>
<sequence length="378" mass="43713">MGRQIVKDVPRYYETYVNDCFATAYGALLQHLDLNPQLILADYMSFMFDEESGFIGINFLYRYSASVEFSEEELNSSLAAVYFPATSLYEGNESEEVPVQHADKLIFRMYVHDDPRTAERRLREIIDEGRPVAVFVDLYHMHYHQAYQHEHGLHAVVITGYDEEAEQYYMFDKYLMTNCDFDGAISMNEVRNGRVSDCPMSNPIVGDYHRSIRHLWVEIQGERTFSITDELLASVLMESRRRMLGEVKVHGQTCGFPAMHAFRKYLLQLDLSNMDERTTYLFRSYYCQALKQIARQRRRFAAFISEIPDSLVNGMAKSVCEELNEVSKNWDITANLALKLAASKRLSLIADMVKRLELLEEMERGIVDKIGKPAGVIM</sequence>
<keyword evidence="3" id="KW-1185">Reference proteome</keyword>
<dbReference type="RefSeq" id="WP_213409835.1">
    <property type="nucleotide sequence ID" value="NZ_BOVK01000001.1"/>
</dbReference>
<protein>
    <submittedName>
        <fullName evidence="2">BtrH N-terminal domain-containing protein</fullName>
    </submittedName>
</protein>
<dbReference type="Pfam" id="PF14399">
    <property type="entry name" value="BtrH_N"/>
    <property type="match status" value="1"/>
</dbReference>
<evidence type="ECO:0000259" key="1">
    <source>
        <dbReference type="Pfam" id="PF14399"/>
    </source>
</evidence>
<organism evidence="2 3">
    <name type="scientific">Xylanibacillus composti</name>
    <dbReference type="NCBI Taxonomy" id="1572762"/>
    <lineage>
        <taxon>Bacteria</taxon>
        <taxon>Bacillati</taxon>
        <taxon>Bacillota</taxon>
        <taxon>Bacilli</taxon>
        <taxon>Bacillales</taxon>
        <taxon>Paenibacillaceae</taxon>
        <taxon>Xylanibacillus</taxon>
    </lineage>
</organism>
<evidence type="ECO:0000313" key="3">
    <source>
        <dbReference type="Proteomes" id="UP000677918"/>
    </source>
</evidence>
<evidence type="ECO:0000313" key="2">
    <source>
        <dbReference type="EMBL" id="GIQ67226.1"/>
    </source>
</evidence>
<dbReference type="AlphaFoldDB" id="A0A8J4H0M6"/>
<proteinExistence type="predicted"/>
<comment type="caution">
    <text evidence="2">The sequence shown here is derived from an EMBL/GenBank/DDBJ whole genome shotgun (WGS) entry which is preliminary data.</text>
</comment>